<evidence type="ECO:0000313" key="3">
    <source>
        <dbReference type="EMBL" id="EXJ89217.1"/>
    </source>
</evidence>
<comment type="caution">
    <text evidence="3">The sequence shown here is derived from an EMBL/GenBank/DDBJ whole genome shotgun (WGS) entry which is preliminary data.</text>
</comment>
<dbReference type="EMBL" id="AMGY01000002">
    <property type="protein sequence ID" value="EXJ89217.1"/>
    <property type="molecule type" value="Genomic_DNA"/>
</dbReference>
<dbReference type="HOGENOM" id="CLU_010194_8_2_1"/>
<reference evidence="3 4" key="1">
    <citation type="submission" date="2013-03" db="EMBL/GenBank/DDBJ databases">
        <title>The Genome Sequence of Capronia epimyces CBS 606.96.</title>
        <authorList>
            <consortium name="The Broad Institute Genomics Platform"/>
            <person name="Cuomo C."/>
            <person name="de Hoog S."/>
            <person name="Gorbushina A."/>
            <person name="Walker B."/>
            <person name="Young S.K."/>
            <person name="Zeng Q."/>
            <person name="Gargeya S."/>
            <person name="Fitzgerald M."/>
            <person name="Haas B."/>
            <person name="Abouelleil A."/>
            <person name="Allen A.W."/>
            <person name="Alvarado L."/>
            <person name="Arachchi H.M."/>
            <person name="Berlin A.M."/>
            <person name="Chapman S.B."/>
            <person name="Gainer-Dewar J."/>
            <person name="Goldberg J."/>
            <person name="Griggs A."/>
            <person name="Gujja S."/>
            <person name="Hansen M."/>
            <person name="Howarth C."/>
            <person name="Imamovic A."/>
            <person name="Ireland A."/>
            <person name="Larimer J."/>
            <person name="McCowan C."/>
            <person name="Murphy C."/>
            <person name="Pearson M."/>
            <person name="Poon T.W."/>
            <person name="Priest M."/>
            <person name="Roberts A."/>
            <person name="Saif S."/>
            <person name="Shea T."/>
            <person name="Sisk P."/>
            <person name="Sykes S."/>
            <person name="Wortman J."/>
            <person name="Nusbaum C."/>
            <person name="Birren B."/>
        </authorList>
    </citation>
    <scope>NUCLEOTIDE SEQUENCE [LARGE SCALE GENOMIC DNA]</scope>
    <source>
        <strain evidence="3 4">CBS 606.96</strain>
    </source>
</reference>
<sequence>MGSNAKLYPGNQFFKSFTKTWHNKSYPQISPARPELGTPGRVVFITGGGSGIGKATAIAFAQAGAKVVVIFGRRVDRLRSAAEEIRKANPNGTTSVIFEGVDLSQRVAVDAAFANAVKQAGGAKIDVFIHNAGILQTLGPVAGYDEKEYRTGLELNMMGAFNTVQAMLPLLAPKAKVFNVSSCIAHVLPMPGSWAYAATKAANTKMFDYLQAENPDFHIVNVQPGVVDTDINAGTEAAGVGQDDVELPAHFHVWLASREAEFLKGKFVWVNWDVDELKARADEIKNSLLLRVLLNGVPL</sequence>
<dbReference type="GO" id="GO:0016491">
    <property type="term" value="F:oxidoreductase activity"/>
    <property type="evidence" value="ECO:0007669"/>
    <property type="project" value="UniProtKB-KW"/>
</dbReference>
<dbReference type="InterPro" id="IPR002347">
    <property type="entry name" value="SDR_fam"/>
</dbReference>
<dbReference type="Proteomes" id="UP000019478">
    <property type="component" value="Unassembled WGS sequence"/>
</dbReference>
<comment type="similarity">
    <text evidence="1">Belongs to the short-chain dehydrogenases/reductases (SDR) family.</text>
</comment>
<evidence type="ECO:0000256" key="2">
    <source>
        <dbReference type="ARBA" id="ARBA00023002"/>
    </source>
</evidence>
<dbReference type="Gene3D" id="3.40.50.720">
    <property type="entry name" value="NAD(P)-binding Rossmann-like Domain"/>
    <property type="match status" value="1"/>
</dbReference>
<dbReference type="OrthoDB" id="1933717at2759"/>
<dbReference type="CDD" id="cd05233">
    <property type="entry name" value="SDR_c"/>
    <property type="match status" value="1"/>
</dbReference>
<dbReference type="Pfam" id="PF00106">
    <property type="entry name" value="adh_short"/>
    <property type="match status" value="1"/>
</dbReference>
<organism evidence="3 4">
    <name type="scientific">Capronia epimyces CBS 606.96</name>
    <dbReference type="NCBI Taxonomy" id="1182542"/>
    <lineage>
        <taxon>Eukaryota</taxon>
        <taxon>Fungi</taxon>
        <taxon>Dikarya</taxon>
        <taxon>Ascomycota</taxon>
        <taxon>Pezizomycotina</taxon>
        <taxon>Eurotiomycetes</taxon>
        <taxon>Chaetothyriomycetidae</taxon>
        <taxon>Chaetothyriales</taxon>
        <taxon>Herpotrichiellaceae</taxon>
        <taxon>Capronia</taxon>
    </lineage>
</organism>
<evidence type="ECO:0000256" key="1">
    <source>
        <dbReference type="ARBA" id="ARBA00006484"/>
    </source>
</evidence>
<dbReference type="InterPro" id="IPR036291">
    <property type="entry name" value="NAD(P)-bd_dom_sf"/>
</dbReference>
<accession>W9Y8N5</accession>
<protein>
    <recommendedName>
        <fullName evidence="5">Oxidoreductase</fullName>
    </recommendedName>
</protein>
<dbReference type="PANTHER" id="PTHR42901:SF1">
    <property type="entry name" value="ALCOHOL DEHYDROGENASE"/>
    <property type="match status" value="1"/>
</dbReference>
<keyword evidence="4" id="KW-1185">Reference proteome</keyword>
<dbReference type="RefSeq" id="XP_007730614.1">
    <property type="nucleotide sequence ID" value="XM_007732424.1"/>
</dbReference>
<dbReference type="GeneID" id="19166414"/>
<dbReference type="SUPFAM" id="SSF51735">
    <property type="entry name" value="NAD(P)-binding Rossmann-fold domains"/>
    <property type="match status" value="1"/>
</dbReference>
<gene>
    <name evidence="3" type="ORF">A1O3_02283</name>
</gene>
<dbReference type="STRING" id="1182542.W9Y8N5"/>
<name>W9Y8N5_9EURO</name>
<dbReference type="PRINTS" id="PR00081">
    <property type="entry name" value="GDHRDH"/>
</dbReference>
<evidence type="ECO:0000313" key="4">
    <source>
        <dbReference type="Proteomes" id="UP000019478"/>
    </source>
</evidence>
<dbReference type="eggNOG" id="KOG1205">
    <property type="taxonomic scope" value="Eukaryota"/>
</dbReference>
<dbReference type="AlphaFoldDB" id="W9Y8N5"/>
<dbReference type="PANTHER" id="PTHR42901">
    <property type="entry name" value="ALCOHOL DEHYDROGENASE"/>
    <property type="match status" value="1"/>
</dbReference>
<evidence type="ECO:0008006" key="5">
    <source>
        <dbReference type="Google" id="ProtNLM"/>
    </source>
</evidence>
<proteinExistence type="inferred from homology"/>
<keyword evidence="2" id="KW-0560">Oxidoreductase</keyword>